<dbReference type="InterPro" id="IPR050706">
    <property type="entry name" value="Cyclic-di-GMP_PDE-like"/>
</dbReference>
<dbReference type="InterPro" id="IPR035919">
    <property type="entry name" value="EAL_sf"/>
</dbReference>
<dbReference type="Pfam" id="PF00563">
    <property type="entry name" value="EAL"/>
    <property type="match status" value="1"/>
</dbReference>
<gene>
    <name evidence="2" type="primary">cph2_5</name>
    <name evidence="2" type="ORF">SPDO_28540</name>
</gene>
<dbReference type="EMBL" id="NBBI01000006">
    <property type="protein sequence ID" value="OWK28451.1"/>
    <property type="molecule type" value="Genomic_DNA"/>
</dbReference>
<protein>
    <submittedName>
        <fullName evidence="2">Phytochrome-like protein cph2</fullName>
    </submittedName>
</protein>
<dbReference type="PROSITE" id="PS50883">
    <property type="entry name" value="EAL"/>
    <property type="match status" value="1"/>
</dbReference>
<accession>A0A245ZFC9</accession>
<comment type="caution">
    <text evidence="2">The sequence shown here is derived from an EMBL/GenBank/DDBJ whole genome shotgun (WGS) entry which is preliminary data.</text>
</comment>
<name>A0A245ZFC9_9SPHN</name>
<dbReference type="InterPro" id="IPR001633">
    <property type="entry name" value="EAL_dom"/>
</dbReference>
<organism evidence="2 3">
    <name type="scientific">Sphingomonas dokdonensis</name>
    <dbReference type="NCBI Taxonomy" id="344880"/>
    <lineage>
        <taxon>Bacteria</taxon>
        <taxon>Pseudomonadati</taxon>
        <taxon>Pseudomonadota</taxon>
        <taxon>Alphaproteobacteria</taxon>
        <taxon>Sphingomonadales</taxon>
        <taxon>Sphingomonadaceae</taxon>
        <taxon>Sphingomonas</taxon>
    </lineage>
</organism>
<dbReference type="PANTHER" id="PTHR33121:SF70">
    <property type="entry name" value="SIGNALING PROTEIN YKOW"/>
    <property type="match status" value="1"/>
</dbReference>
<evidence type="ECO:0000313" key="3">
    <source>
        <dbReference type="Proteomes" id="UP000197290"/>
    </source>
</evidence>
<reference evidence="2 3" key="1">
    <citation type="submission" date="2017-03" db="EMBL/GenBank/DDBJ databases">
        <title>Genome sequence of Sphingomonas dokdonensis DSM 21029.</title>
        <authorList>
            <person name="Poehlein A."/>
            <person name="Wuebbeler J.H."/>
            <person name="Steinbuechel A."/>
            <person name="Daniel R."/>
        </authorList>
    </citation>
    <scope>NUCLEOTIDE SEQUENCE [LARGE SCALE GENOMIC DNA]</scope>
    <source>
        <strain evidence="2 3">DSM 21029</strain>
    </source>
</reference>
<dbReference type="SMART" id="SM00052">
    <property type="entry name" value="EAL"/>
    <property type="match status" value="1"/>
</dbReference>
<evidence type="ECO:0000259" key="1">
    <source>
        <dbReference type="PROSITE" id="PS50883"/>
    </source>
</evidence>
<dbReference type="GO" id="GO:0071111">
    <property type="term" value="F:cyclic-guanylate-specific phosphodiesterase activity"/>
    <property type="evidence" value="ECO:0007669"/>
    <property type="project" value="InterPro"/>
</dbReference>
<dbReference type="PANTHER" id="PTHR33121">
    <property type="entry name" value="CYCLIC DI-GMP PHOSPHODIESTERASE PDEF"/>
    <property type="match status" value="1"/>
</dbReference>
<feature type="domain" description="EAL" evidence="1">
    <location>
        <begin position="232"/>
        <end position="486"/>
    </location>
</feature>
<proteinExistence type="predicted"/>
<sequence length="507" mass="54988">MRCAGLSVIVALLLVAIVALVVMAAAYCRLWLHLAAIRRRIVALPGDGAARTAEGALDEIERQVVQLRPRLLTQHPITALPTREALLARMSADKNGVVGALAFTDFDRLTAIDPVIAERMLAICAARLRQMLPPTRLAAQIDRGHIGMWYGDGDAATAQAELTAIAYALGQEIDSGAGKLTPKVAVRLEPFDAAEARSAGTLLSQLVASFTLPAGAAGAPSTSDDAALARDHYAIEQDLRQAIVQQELSLAFQPLIDAGRQIVCGAEALLRWDHPVRGRISPALFVPVMETAGMAREIGNWALNAATREAGRWRASGLPPLRIAINVSGHQLEEDDLPALVRRTLHHHNVPAEAIELELTESVATTDTEHCRRLFEALRATGIKLAVDDFGTGYSGFSSLRRLAFDKIKIDREFVTDVDRRRDSQAICQSVIALGAGLGIRVLAEGVERYGEYAWLRRNGCHHFQGFYFAPPLTGDAFTAFVRDTDGLRHLLHPATAPLPVHERVCP</sequence>
<keyword evidence="3" id="KW-1185">Reference proteome</keyword>
<dbReference type="SUPFAM" id="SSF141868">
    <property type="entry name" value="EAL domain-like"/>
    <property type="match status" value="1"/>
</dbReference>
<dbReference type="Proteomes" id="UP000197290">
    <property type="component" value="Unassembled WGS sequence"/>
</dbReference>
<dbReference type="Gene3D" id="3.20.20.450">
    <property type="entry name" value="EAL domain"/>
    <property type="match status" value="1"/>
</dbReference>
<dbReference type="AlphaFoldDB" id="A0A245ZFC9"/>
<dbReference type="CDD" id="cd01948">
    <property type="entry name" value="EAL"/>
    <property type="match status" value="1"/>
</dbReference>
<evidence type="ECO:0000313" key="2">
    <source>
        <dbReference type="EMBL" id="OWK28451.1"/>
    </source>
</evidence>